<evidence type="ECO:0000313" key="1">
    <source>
        <dbReference type="EMBL" id="CAH9092692.1"/>
    </source>
</evidence>
<reference evidence="1" key="1">
    <citation type="submission" date="2022-07" db="EMBL/GenBank/DDBJ databases">
        <authorList>
            <person name="Macas J."/>
            <person name="Novak P."/>
            <person name="Neumann P."/>
        </authorList>
    </citation>
    <scope>NUCLEOTIDE SEQUENCE</scope>
</reference>
<protein>
    <recommendedName>
        <fullName evidence="3">DUF4283 domain-containing protein</fullName>
    </recommendedName>
</protein>
<name>A0A9P0Z7Q3_CUSEU</name>
<proteinExistence type="predicted"/>
<accession>A0A9P0Z7Q3</accession>
<dbReference type="OrthoDB" id="1751344at2759"/>
<dbReference type="InterPro" id="IPR040256">
    <property type="entry name" value="At4g02000-like"/>
</dbReference>
<sequence length="105" mass="12452">MPKVLSEHFTFEDKEFLKVMIWVKFPHLSMKLWNKDAMSEVASMVGMPMTTELITQERRNHRFARVFIEVDVSKPLILSFPIRVPSRKVVNQSVVYETFTNFCFH</sequence>
<dbReference type="PANTHER" id="PTHR31286">
    <property type="entry name" value="GLYCINE-RICH CELL WALL STRUCTURAL PROTEIN 1.8-LIKE"/>
    <property type="match status" value="1"/>
</dbReference>
<dbReference type="Proteomes" id="UP001152484">
    <property type="component" value="Unassembled WGS sequence"/>
</dbReference>
<dbReference type="PANTHER" id="PTHR31286:SF180">
    <property type="entry name" value="OS10G0362600 PROTEIN"/>
    <property type="match status" value="1"/>
</dbReference>
<evidence type="ECO:0008006" key="3">
    <source>
        <dbReference type="Google" id="ProtNLM"/>
    </source>
</evidence>
<comment type="caution">
    <text evidence="1">The sequence shown here is derived from an EMBL/GenBank/DDBJ whole genome shotgun (WGS) entry which is preliminary data.</text>
</comment>
<gene>
    <name evidence="1" type="ORF">CEURO_LOCUS12059</name>
</gene>
<keyword evidence="2" id="KW-1185">Reference proteome</keyword>
<evidence type="ECO:0000313" key="2">
    <source>
        <dbReference type="Proteomes" id="UP001152484"/>
    </source>
</evidence>
<organism evidence="1 2">
    <name type="scientific">Cuscuta europaea</name>
    <name type="common">European dodder</name>
    <dbReference type="NCBI Taxonomy" id="41803"/>
    <lineage>
        <taxon>Eukaryota</taxon>
        <taxon>Viridiplantae</taxon>
        <taxon>Streptophyta</taxon>
        <taxon>Embryophyta</taxon>
        <taxon>Tracheophyta</taxon>
        <taxon>Spermatophyta</taxon>
        <taxon>Magnoliopsida</taxon>
        <taxon>eudicotyledons</taxon>
        <taxon>Gunneridae</taxon>
        <taxon>Pentapetalae</taxon>
        <taxon>asterids</taxon>
        <taxon>lamiids</taxon>
        <taxon>Solanales</taxon>
        <taxon>Convolvulaceae</taxon>
        <taxon>Cuscuteae</taxon>
        <taxon>Cuscuta</taxon>
        <taxon>Cuscuta subgen. Cuscuta</taxon>
    </lineage>
</organism>
<dbReference type="EMBL" id="CAMAPE010000029">
    <property type="protein sequence ID" value="CAH9092692.1"/>
    <property type="molecule type" value="Genomic_DNA"/>
</dbReference>
<dbReference type="AlphaFoldDB" id="A0A9P0Z7Q3"/>